<name>A0AAW2WDS1_9LAMI</name>
<comment type="caution">
    <text evidence="2">The sequence shown here is derived from an EMBL/GenBank/DDBJ whole genome shotgun (WGS) entry which is preliminary data.</text>
</comment>
<organism evidence="2">
    <name type="scientific">Sesamum latifolium</name>
    <dbReference type="NCBI Taxonomy" id="2727402"/>
    <lineage>
        <taxon>Eukaryota</taxon>
        <taxon>Viridiplantae</taxon>
        <taxon>Streptophyta</taxon>
        <taxon>Embryophyta</taxon>
        <taxon>Tracheophyta</taxon>
        <taxon>Spermatophyta</taxon>
        <taxon>Magnoliopsida</taxon>
        <taxon>eudicotyledons</taxon>
        <taxon>Gunneridae</taxon>
        <taxon>Pentapetalae</taxon>
        <taxon>asterids</taxon>
        <taxon>lamiids</taxon>
        <taxon>Lamiales</taxon>
        <taxon>Pedaliaceae</taxon>
        <taxon>Sesamum</taxon>
    </lineage>
</organism>
<gene>
    <name evidence="2" type="ORF">Slati_2317500</name>
</gene>
<reference evidence="2" key="2">
    <citation type="journal article" date="2024" name="Plant">
        <title>Genomic evolution and insights into agronomic trait innovations of Sesamum species.</title>
        <authorList>
            <person name="Miao H."/>
            <person name="Wang L."/>
            <person name="Qu L."/>
            <person name="Liu H."/>
            <person name="Sun Y."/>
            <person name="Le M."/>
            <person name="Wang Q."/>
            <person name="Wei S."/>
            <person name="Zheng Y."/>
            <person name="Lin W."/>
            <person name="Duan Y."/>
            <person name="Cao H."/>
            <person name="Xiong S."/>
            <person name="Wang X."/>
            <person name="Wei L."/>
            <person name="Li C."/>
            <person name="Ma Q."/>
            <person name="Ju M."/>
            <person name="Zhao R."/>
            <person name="Li G."/>
            <person name="Mu C."/>
            <person name="Tian Q."/>
            <person name="Mei H."/>
            <person name="Zhang T."/>
            <person name="Gao T."/>
            <person name="Zhang H."/>
        </authorList>
    </citation>
    <scope>NUCLEOTIDE SEQUENCE</scope>
    <source>
        <strain evidence="2">KEN1</strain>
    </source>
</reference>
<feature type="domain" description="CRAL-TRIO" evidence="1">
    <location>
        <begin position="26"/>
        <end position="81"/>
    </location>
</feature>
<dbReference type="Pfam" id="PF13716">
    <property type="entry name" value="CRAL_TRIO_2"/>
    <property type="match status" value="1"/>
</dbReference>
<dbReference type="AlphaFoldDB" id="A0AAW2WDS1"/>
<dbReference type="PANTHER" id="PTHR48411">
    <property type="entry name" value="OS01G0948300 PROTEIN"/>
    <property type="match status" value="1"/>
</dbReference>
<dbReference type="PANTHER" id="PTHR48411:SF1">
    <property type="entry name" value="OS01G0948300 PROTEIN"/>
    <property type="match status" value="1"/>
</dbReference>
<reference evidence="2" key="1">
    <citation type="submission" date="2020-06" db="EMBL/GenBank/DDBJ databases">
        <authorList>
            <person name="Li T."/>
            <person name="Hu X."/>
            <person name="Zhang T."/>
            <person name="Song X."/>
            <person name="Zhang H."/>
            <person name="Dai N."/>
            <person name="Sheng W."/>
            <person name="Hou X."/>
            <person name="Wei L."/>
        </authorList>
    </citation>
    <scope>NUCLEOTIDE SEQUENCE</scope>
    <source>
        <strain evidence="2">KEN1</strain>
        <tissue evidence="2">Leaf</tissue>
    </source>
</reference>
<evidence type="ECO:0000313" key="2">
    <source>
        <dbReference type="EMBL" id="KAL0438345.1"/>
    </source>
</evidence>
<protein>
    <recommendedName>
        <fullName evidence="1">CRAL-TRIO domain-containing protein</fullName>
    </recommendedName>
</protein>
<accession>A0AAW2WDS1</accession>
<proteinExistence type="predicted"/>
<sequence length="82" mass="9387">MLLKNRKAHQEARDLQDSRQGQAWPPLLRIIGKLFPARLVSVDTLKKYLEDEIFPGLEGRPFSVVYVHTEVNRGENFPGISV</sequence>
<dbReference type="InterPro" id="IPR001251">
    <property type="entry name" value="CRAL-TRIO_dom"/>
</dbReference>
<dbReference type="EMBL" id="JACGWN010000008">
    <property type="protein sequence ID" value="KAL0438345.1"/>
    <property type="molecule type" value="Genomic_DNA"/>
</dbReference>
<evidence type="ECO:0000259" key="1">
    <source>
        <dbReference type="Pfam" id="PF13716"/>
    </source>
</evidence>